<evidence type="ECO:0000256" key="1">
    <source>
        <dbReference type="SAM" id="SignalP"/>
    </source>
</evidence>
<dbReference type="InterPro" id="IPR012341">
    <property type="entry name" value="6hp_glycosidase-like_sf"/>
</dbReference>
<sequence length="608" mass="67397">MKYTSLIPFTTLAMGLAGITSVGSSPALSLDQQVFRSYEDLALRNADGRATEDAYGDPEYKWPEPNPTLPLSELPDARPAVSSRRFRSRLVEAEIRRIASKISDPAIKRIFTNAYPNSLDTTVAWTDLQLNNPDSSTAFPRAFIITGDILAAWLRDSSNQIFTYLPLLQSPPEPYHVGDKDWLKLYRLALGLLYQQSQQVITYPLGNSFGPPKSATITNKKNPAVGNSHDADWVQPPVPGSKGHYLPQPPKNYTDVEGTDGVYLWETKWEVDSLAAHLRLPSLIAQYSGRKDFLHHKTWQRGVRMAIDALQSQQRGSDEEYTAYAAANDTTILPANLTSRDSEWAQRFGTLQGGVYRFQRLSRSATETKADNGWGEPAKRNGLVKSGFRPSDDATTFPFLIPANAQLAVALENLVPLLSGVEAMQDVATNARDFASEIRQAITDYAIQSNHLAGGDVYAYEIDGYGSTYFMDDANVPSLLSLPYLGYLNSTDPTYQRTRAFVLSPRTNKWAFSGSDFRGIGGPHVGTNYAWPMSRLMQIMTSTDAQEQLDALSALRNTTAGTGLMHESINVNNATDFTRPWFGWANGLFGEAVRHIEQTNPEVLSHTY</sequence>
<dbReference type="AlphaFoldDB" id="R9P5H1"/>
<keyword evidence="1" id="KW-0732">Signal</keyword>
<reference evidence="3" key="1">
    <citation type="journal article" date="2013" name="Genome Announc.">
        <title>Draft genome sequence of the basidiomycetous yeast-like fungus Pseudozyma hubeiensis SY62, which produces an abundant amount of the biosurfactant mannosylerythritol lipids.</title>
        <authorList>
            <person name="Konishi M."/>
            <person name="Hatada Y."/>
            <person name="Horiuchi J."/>
        </authorList>
    </citation>
    <scope>NUCLEOTIDE SEQUENCE [LARGE SCALE GENOMIC DNA]</scope>
    <source>
        <strain evidence="3">SY62</strain>
    </source>
</reference>
<dbReference type="STRING" id="1305764.R9P5H1"/>
<dbReference type="Pfam" id="PF06824">
    <property type="entry name" value="Glyco_hydro_125"/>
    <property type="match status" value="1"/>
</dbReference>
<evidence type="ECO:0000313" key="3">
    <source>
        <dbReference type="Proteomes" id="UP000014071"/>
    </source>
</evidence>
<accession>R9P5H1</accession>
<dbReference type="GO" id="GO:0003824">
    <property type="term" value="F:catalytic activity"/>
    <property type="evidence" value="ECO:0007669"/>
    <property type="project" value="UniProtKB-ARBA"/>
</dbReference>
<protein>
    <submittedName>
        <fullName evidence="2">Uncharacterized protein</fullName>
    </submittedName>
</protein>
<dbReference type="RefSeq" id="XP_012190069.1">
    <property type="nucleotide sequence ID" value="XM_012334679.1"/>
</dbReference>
<dbReference type="PANTHER" id="PTHR31047">
    <property type="entry name" value="MEIOTICALLY UP-REGULATED GENE 157 PROTEIN"/>
    <property type="match status" value="1"/>
</dbReference>
<dbReference type="InterPro" id="IPR008928">
    <property type="entry name" value="6-hairpin_glycosidase_sf"/>
</dbReference>
<feature type="chain" id="PRO_5004478302" evidence="1">
    <location>
        <begin position="25"/>
        <end position="608"/>
    </location>
</feature>
<dbReference type="SMART" id="SM01149">
    <property type="entry name" value="DUF1237"/>
    <property type="match status" value="1"/>
</dbReference>
<dbReference type="OrthoDB" id="7771656at2759"/>
<dbReference type="eggNOG" id="ENOG502QR7D">
    <property type="taxonomic scope" value="Eukaryota"/>
</dbReference>
<dbReference type="Gene3D" id="1.50.10.10">
    <property type="match status" value="1"/>
</dbReference>
<organism evidence="2 3">
    <name type="scientific">Pseudozyma hubeiensis (strain SY62)</name>
    <name type="common">Yeast</name>
    <dbReference type="NCBI Taxonomy" id="1305764"/>
    <lineage>
        <taxon>Eukaryota</taxon>
        <taxon>Fungi</taxon>
        <taxon>Dikarya</taxon>
        <taxon>Basidiomycota</taxon>
        <taxon>Ustilaginomycotina</taxon>
        <taxon>Ustilaginomycetes</taxon>
        <taxon>Ustilaginales</taxon>
        <taxon>Ustilaginaceae</taxon>
        <taxon>Pseudozyma</taxon>
    </lineage>
</organism>
<dbReference type="Proteomes" id="UP000014071">
    <property type="component" value="Unassembled WGS sequence"/>
</dbReference>
<dbReference type="InterPro" id="IPR008313">
    <property type="entry name" value="GH125"/>
</dbReference>
<keyword evidence="3" id="KW-1185">Reference proteome</keyword>
<dbReference type="PANTHER" id="PTHR31047:SF0">
    <property type="entry name" value="MEIOTICALLY UP-REGULATED GENE 157 PROTEIN"/>
    <property type="match status" value="1"/>
</dbReference>
<dbReference type="HOGENOM" id="CLU_023537_0_1_1"/>
<dbReference type="GO" id="GO:0005975">
    <property type="term" value="P:carbohydrate metabolic process"/>
    <property type="evidence" value="ECO:0007669"/>
    <property type="project" value="InterPro"/>
</dbReference>
<dbReference type="SUPFAM" id="SSF48208">
    <property type="entry name" value="Six-hairpin glycosidases"/>
    <property type="match status" value="1"/>
</dbReference>
<feature type="signal peptide" evidence="1">
    <location>
        <begin position="1"/>
        <end position="24"/>
    </location>
</feature>
<dbReference type="EMBL" id="DF238801">
    <property type="protein sequence ID" value="GAC96482.1"/>
    <property type="molecule type" value="Genomic_DNA"/>
</dbReference>
<evidence type="ECO:0000313" key="2">
    <source>
        <dbReference type="EMBL" id="GAC96482.1"/>
    </source>
</evidence>
<dbReference type="GeneID" id="24109348"/>
<dbReference type="PIRSF" id="PIRSF028846">
    <property type="entry name" value="UCP028846"/>
    <property type="match status" value="1"/>
</dbReference>
<name>R9P5H1_PSEHS</name>
<gene>
    <name evidence="2" type="ORF">PHSY_004062</name>
</gene>
<proteinExistence type="predicted"/>